<evidence type="ECO:0000256" key="2">
    <source>
        <dbReference type="ARBA" id="ARBA00008655"/>
    </source>
</evidence>
<feature type="transmembrane region" description="Helical" evidence="8">
    <location>
        <begin position="6"/>
        <end position="22"/>
    </location>
</feature>
<evidence type="ECO:0000256" key="4">
    <source>
        <dbReference type="ARBA" id="ARBA00022679"/>
    </source>
</evidence>
<dbReference type="AlphaFoldDB" id="A0AA95B5R8"/>
<dbReference type="PANTHER" id="PTHR10434">
    <property type="entry name" value="1-ACYL-SN-GLYCEROL-3-PHOSPHATE ACYLTRANSFERASE"/>
    <property type="match status" value="1"/>
</dbReference>
<organism evidence="10 11">
    <name type="scientific">Sutcliffiella horikoshii</name>
    <dbReference type="NCBI Taxonomy" id="79883"/>
    <lineage>
        <taxon>Bacteria</taxon>
        <taxon>Bacillati</taxon>
        <taxon>Bacillota</taxon>
        <taxon>Bacilli</taxon>
        <taxon>Bacillales</taxon>
        <taxon>Bacillaceae</taxon>
        <taxon>Sutcliffiella</taxon>
    </lineage>
</organism>
<evidence type="ECO:0000256" key="1">
    <source>
        <dbReference type="ARBA" id="ARBA00005189"/>
    </source>
</evidence>
<keyword evidence="8" id="KW-0812">Transmembrane</keyword>
<dbReference type="SUPFAM" id="SSF69593">
    <property type="entry name" value="Glycerol-3-phosphate (1)-acyltransferase"/>
    <property type="match status" value="1"/>
</dbReference>
<evidence type="ECO:0000259" key="9">
    <source>
        <dbReference type="SMART" id="SM00563"/>
    </source>
</evidence>
<sequence>MLRTIWWFAYFFGYLIYSLPTIKKVQKIDTPMTVEEKDALMHQKPKHWAKTLVKLTGSKVEVIGQEKIPQGPVLFVSNHQGNFDVPILIGFLEKPLGFISKVEVKKIPLIPRWMEAMNCVFIDRKDRRKAVQSIKDGIATLKMGHSLVIFPEGTRSKGDEMGEFKKGGLRLATDSKVPVVPITISGSYKIMEESKFGFQPAQVKVTVHDPIFLPQDEKVDGNQLGIQIQEKIKLEIG</sequence>
<dbReference type="GO" id="GO:0006654">
    <property type="term" value="P:phosphatidic acid biosynthetic process"/>
    <property type="evidence" value="ECO:0007669"/>
    <property type="project" value="TreeGrafter"/>
</dbReference>
<evidence type="ECO:0000256" key="5">
    <source>
        <dbReference type="ARBA" id="ARBA00023098"/>
    </source>
</evidence>
<comment type="caution">
    <text evidence="10">The sequence shown here is derived from an EMBL/GenBank/DDBJ whole genome shotgun (WGS) entry which is preliminary data.</text>
</comment>
<comment type="domain">
    <text evidence="7">The HXXXXD motif is essential for acyltransferase activity and may constitute the binding site for the phosphate moiety of the glycerol-3-phosphate.</text>
</comment>
<dbReference type="RefSeq" id="WP_148966355.1">
    <property type="nucleotide sequence ID" value="NZ_VTEU01000005.1"/>
</dbReference>
<dbReference type="InterPro" id="IPR002123">
    <property type="entry name" value="Plipid/glycerol_acylTrfase"/>
</dbReference>
<evidence type="ECO:0000256" key="7">
    <source>
        <dbReference type="RuleBase" id="RU361267"/>
    </source>
</evidence>
<keyword evidence="7" id="KW-0594">Phospholipid biosynthesis</keyword>
<keyword evidence="4 7" id="KW-0808">Transferase</keyword>
<dbReference type="EC" id="2.3.1.51" evidence="7"/>
<protein>
    <recommendedName>
        <fullName evidence="7">1-acyl-sn-glycerol-3-phosphate acyltransferase</fullName>
        <ecNumber evidence="7">2.3.1.51</ecNumber>
    </recommendedName>
</protein>
<proteinExistence type="inferred from homology"/>
<keyword evidence="3 7" id="KW-0444">Lipid biosynthesis</keyword>
<dbReference type="GO" id="GO:0016020">
    <property type="term" value="C:membrane"/>
    <property type="evidence" value="ECO:0007669"/>
    <property type="project" value="InterPro"/>
</dbReference>
<keyword evidence="8" id="KW-1133">Transmembrane helix</keyword>
<evidence type="ECO:0000256" key="3">
    <source>
        <dbReference type="ARBA" id="ARBA00022516"/>
    </source>
</evidence>
<evidence type="ECO:0000256" key="6">
    <source>
        <dbReference type="ARBA" id="ARBA00023315"/>
    </source>
</evidence>
<dbReference type="Proteomes" id="UP000323393">
    <property type="component" value="Unassembled WGS sequence"/>
</dbReference>
<dbReference type="GO" id="GO:0003841">
    <property type="term" value="F:1-acylglycerol-3-phosphate O-acyltransferase activity"/>
    <property type="evidence" value="ECO:0007669"/>
    <property type="project" value="UniProtKB-UniRule"/>
</dbReference>
<reference evidence="10 11" key="1">
    <citation type="submission" date="2019-08" db="EMBL/GenBank/DDBJ databases">
        <title>Bacillus genomes from the desert of Cuatro Cienegas, Coahuila.</title>
        <authorList>
            <person name="Olmedo-Alvarez G."/>
        </authorList>
    </citation>
    <scope>NUCLEOTIDE SEQUENCE [LARGE SCALE GENOMIC DNA]</scope>
    <source>
        <strain evidence="10 11">CH88_3T</strain>
    </source>
</reference>
<comment type="catalytic activity">
    <reaction evidence="7">
        <text>a 1-acyl-sn-glycero-3-phosphate + an acyl-CoA = a 1,2-diacyl-sn-glycero-3-phosphate + CoA</text>
        <dbReference type="Rhea" id="RHEA:19709"/>
        <dbReference type="ChEBI" id="CHEBI:57287"/>
        <dbReference type="ChEBI" id="CHEBI:57970"/>
        <dbReference type="ChEBI" id="CHEBI:58342"/>
        <dbReference type="ChEBI" id="CHEBI:58608"/>
        <dbReference type="EC" id="2.3.1.51"/>
    </reaction>
</comment>
<feature type="domain" description="Phospholipid/glycerol acyltransferase" evidence="9">
    <location>
        <begin position="73"/>
        <end position="187"/>
    </location>
</feature>
<dbReference type="SMART" id="SM00563">
    <property type="entry name" value="PlsC"/>
    <property type="match status" value="1"/>
</dbReference>
<dbReference type="InterPro" id="IPR004552">
    <property type="entry name" value="AGP_acyltrans"/>
</dbReference>
<dbReference type="EMBL" id="VTEU01000005">
    <property type="protein sequence ID" value="TYS58150.1"/>
    <property type="molecule type" value="Genomic_DNA"/>
</dbReference>
<keyword evidence="8" id="KW-0472">Membrane</keyword>
<comment type="similarity">
    <text evidence="2 7">Belongs to the 1-acyl-sn-glycerol-3-phosphate acyltransferase family.</text>
</comment>
<evidence type="ECO:0000313" key="11">
    <source>
        <dbReference type="Proteomes" id="UP000323393"/>
    </source>
</evidence>
<dbReference type="CDD" id="cd07989">
    <property type="entry name" value="LPLAT_AGPAT-like"/>
    <property type="match status" value="1"/>
</dbReference>
<evidence type="ECO:0000256" key="8">
    <source>
        <dbReference type="SAM" id="Phobius"/>
    </source>
</evidence>
<gene>
    <name evidence="10" type="ORF">FZC74_14260</name>
</gene>
<keyword evidence="7" id="KW-1208">Phospholipid metabolism</keyword>
<keyword evidence="5 7" id="KW-0443">Lipid metabolism</keyword>
<dbReference type="NCBIfam" id="TIGR00530">
    <property type="entry name" value="AGP_acyltrn"/>
    <property type="match status" value="1"/>
</dbReference>
<name>A0AA95B5R8_9BACI</name>
<dbReference type="PANTHER" id="PTHR10434:SF64">
    <property type="entry name" value="1-ACYL-SN-GLYCEROL-3-PHOSPHATE ACYLTRANSFERASE-RELATED"/>
    <property type="match status" value="1"/>
</dbReference>
<dbReference type="Pfam" id="PF01553">
    <property type="entry name" value="Acyltransferase"/>
    <property type="match status" value="1"/>
</dbReference>
<accession>A0AA95B5R8</accession>
<comment type="pathway">
    <text evidence="1">Lipid metabolism.</text>
</comment>
<evidence type="ECO:0000313" key="10">
    <source>
        <dbReference type="EMBL" id="TYS58150.1"/>
    </source>
</evidence>
<keyword evidence="6 7" id="KW-0012">Acyltransferase</keyword>